<keyword evidence="2" id="KW-0805">Transcription regulation</keyword>
<feature type="modified residue" description="4-aspartylphosphate" evidence="5">
    <location>
        <position position="56"/>
    </location>
</feature>
<dbReference type="InterPro" id="IPR001789">
    <property type="entry name" value="Sig_transdc_resp-reg_receiver"/>
</dbReference>
<dbReference type="InterPro" id="IPR039420">
    <property type="entry name" value="WalR-like"/>
</dbReference>
<dbReference type="InterPro" id="IPR016032">
    <property type="entry name" value="Sig_transdc_resp-reg_C-effctor"/>
</dbReference>
<keyword evidence="3" id="KW-0238">DNA-binding</keyword>
<dbReference type="PROSITE" id="PS00622">
    <property type="entry name" value="HTH_LUXR_1"/>
    <property type="match status" value="1"/>
</dbReference>
<evidence type="ECO:0000313" key="9">
    <source>
        <dbReference type="Proteomes" id="UP001304300"/>
    </source>
</evidence>
<dbReference type="InterPro" id="IPR058245">
    <property type="entry name" value="NreC/VraR/RcsB-like_REC"/>
</dbReference>
<organism evidence="8 9">
    <name type="scientific">Rubellicoccus peritrichatus</name>
    <dbReference type="NCBI Taxonomy" id="3080537"/>
    <lineage>
        <taxon>Bacteria</taxon>
        <taxon>Pseudomonadati</taxon>
        <taxon>Verrucomicrobiota</taxon>
        <taxon>Opitutia</taxon>
        <taxon>Puniceicoccales</taxon>
        <taxon>Cerasicoccaceae</taxon>
        <taxon>Rubellicoccus</taxon>
    </lineage>
</organism>
<accession>A0AAQ3L788</accession>
<dbReference type="SUPFAM" id="SSF52172">
    <property type="entry name" value="CheY-like"/>
    <property type="match status" value="1"/>
</dbReference>
<evidence type="ECO:0000256" key="5">
    <source>
        <dbReference type="PROSITE-ProRule" id="PRU00169"/>
    </source>
</evidence>
<evidence type="ECO:0000313" key="8">
    <source>
        <dbReference type="EMBL" id="WOO40889.1"/>
    </source>
</evidence>
<evidence type="ECO:0000256" key="3">
    <source>
        <dbReference type="ARBA" id="ARBA00023125"/>
    </source>
</evidence>
<keyword evidence="9" id="KW-1185">Reference proteome</keyword>
<evidence type="ECO:0000256" key="2">
    <source>
        <dbReference type="ARBA" id="ARBA00023015"/>
    </source>
</evidence>
<dbReference type="SMART" id="SM00421">
    <property type="entry name" value="HTH_LUXR"/>
    <property type="match status" value="1"/>
</dbReference>
<dbReference type="KEGG" id="puo:RZN69_19875"/>
<evidence type="ECO:0000256" key="4">
    <source>
        <dbReference type="ARBA" id="ARBA00023163"/>
    </source>
</evidence>
<dbReference type="GO" id="GO:0003677">
    <property type="term" value="F:DNA binding"/>
    <property type="evidence" value="ECO:0007669"/>
    <property type="project" value="UniProtKB-KW"/>
</dbReference>
<proteinExistence type="predicted"/>
<feature type="domain" description="Response regulatory" evidence="7">
    <location>
        <begin position="5"/>
        <end position="121"/>
    </location>
</feature>
<dbReference type="InterPro" id="IPR000792">
    <property type="entry name" value="Tscrpt_reg_LuxR_C"/>
</dbReference>
<keyword evidence="1 5" id="KW-0597">Phosphoprotein</keyword>
<dbReference type="Gene3D" id="3.40.50.2300">
    <property type="match status" value="1"/>
</dbReference>
<dbReference type="SMART" id="SM00448">
    <property type="entry name" value="REC"/>
    <property type="match status" value="1"/>
</dbReference>
<dbReference type="InterPro" id="IPR011006">
    <property type="entry name" value="CheY-like_superfamily"/>
</dbReference>
<sequence length="216" mass="24102">MNRIKVLLVDDHPVYRDGLWMMLSSHENIKVIGEASNGKEAIDKIKEEEPDIVLLDLDMPELDGASVARIAKEENLSSKIIFLTMHKDAELLRKSIELGVKGYLLKDSRAQEIIDAIGKVANGENYLSPPIANLLLNQVKQQSSHDTETLGIQSLTVAERKVLRLIATDRISKEIASDLGLSIRTVESHRARICKKLGLSGVHSLVKFAFENREKL</sequence>
<dbReference type="CDD" id="cd06170">
    <property type="entry name" value="LuxR_C_like"/>
    <property type="match status" value="1"/>
</dbReference>
<dbReference type="PANTHER" id="PTHR43214:SF41">
    <property type="entry name" value="NITRATE_NITRITE RESPONSE REGULATOR PROTEIN NARP"/>
    <property type="match status" value="1"/>
</dbReference>
<evidence type="ECO:0000256" key="1">
    <source>
        <dbReference type="ARBA" id="ARBA00022553"/>
    </source>
</evidence>
<dbReference type="Pfam" id="PF00072">
    <property type="entry name" value="Response_reg"/>
    <property type="match status" value="1"/>
</dbReference>
<dbReference type="PRINTS" id="PR00038">
    <property type="entry name" value="HTHLUXR"/>
</dbReference>
<gene>
    <name evidence="8" type="ORF">RZN69_19875</name>
</gene>
<dbReference type="CDD" id="cd17535">
    <property type="entry name" value="REC_NarL-like"/>
    <property type="match status" value="1"/>
</dbReference>
<dbReference type="RefSeq" id="WP_317833133.1">
    <property type="nucleotide sequence ID" value="NZ_CP136920.1"/>
</dbReference>
<dbReference type="EMBL" id="CP136920">
    <property type="protein sequence ID" value="WOO40889.1"/>
    <property type="molecule type" value="Genomic_DNA"/>
</dbReference>
<dbReference type="AlphaFoldDB" id="A0AAQ3L788"/>
<evidence type="ECO:0000259" key="6">
    <source>
        <dbReference type="PROSITE" id="PS50043"/>
    </source>
</evidence>
<dbReference type="SUPFAM" id="SSF46894">
    <property type="entry name" value="C-terminal effector domain of the bipartite response regulators"/>
    <property type="match status" value="1"/>
</dbReference>
<protein>
    <submittedName>
        <fullName evidence="8">Response regulator transcription factor</fullName>
    </submittedName>
</protein>
<dbReference type="Proteomes" id="UP001304300">
    <property type="component" value="Chromosome"/>
</dbReference>
<dbReference type="GO" id="GO:0000160">
    <property type="term" value="P:phosphorelay signal transduction system"/>
    <property type="evidence" value="ECO:0007669"/>
    <property type="project" value="InterPro"/>
</dbReference>
<reference evidence="8 9" key="1">
    <citation type="submission" date="2023-10" db="EMBL/GenBank/DDBJ databases">
        <title>Rubellicoccus peritrichatus gen. nov., sp. nov., isolated from an algae of coral reef tank.</title>
        <authorList>
            <person name="Luo J."/>
        </authorList>
    </citation>
    <scope>NUCLEOTIDE SEQUENCE [LARGE SCALE GENOMIC DNA]</scope>
    <source>
        <strain evidence="8 9">CR14</strain>
    </source>
</reference>
<dbReference type="PROSITE" id="PS50110">
    <property type="entry name" value="RESPONSE_REGULATORY"/>
    <property type="match status" value="1"/>
</dbReference>
<name>A0AAQ3L788_9BACT</name>
<keyword evidence="4" id="KW-0804">Transcription</keyword>
<evidence type="ECO:0000259" key="7">
    <source>
        <dbReference type="PROSITE" id="PS50110"/>
    </source>
</evidence>
<dbReference type="GO" id="GO:0006355">
    <property type="term" value="P:regulation of DNA-templated transcription"/>
    <property type="evidence" value="ECO:0007669"/>
    <property type="project" value="InterPro"/>
</dbReference>
<dbReference type="PROSITE" id="PS50043">
    <property type="entry name" value="HTH_LUXR_2"/>
    <property type="match status" value="1"/>
</dbReference>
<feature type="domain" description="HTH luxR-type" evidence="6">
    <location>
        <begin position="148"/>
        <end position="213"/>
    </location>
</feature>
<dbReference type="PANTHER" id="PTHR43214">
    <property type="entry name" value="TWO-COMPONENT RESPONSE REGULATOR"/>
    <property type="match status" value="1"/>
</dbReference>
<dbReference type="Pfam" id="PF00196">
    <property type="entry name" value="GerE"/>
    <property type="match status" value="1"/>
</dbReference>